<feature type="region of interest" description="Disordered" evidence="7">
    <location>
        <begin position="1830"/>
        <end position="1944"/>
    </location>
</feature>
<evidence type="ECO:0000256" key="8">
    <source>
        <dbReference type="SAM" id="Phobius"/>
    </source>
</evidence>
<evidence type="ECO:0000256" key="1">
    <source>
        <dbReference type="ARBA" id="ARBA00022543"/>
    </source>
</evidence>
<dbReference type="InterPro" id="IPR035965">
    <property type="entry name" value="PAS-like_dom_sf"/>
</dbReference>
<evidence type="ECO:0000256" key="7">
    <source>
        <dbReference type="SAM" id="MobiDB-lite"/>
    </source>
</evidence>
<keyword evidence="11" id="KW-1185">Reference proteome</keyword>
<feature type="transmembrane region" description="Helical" evidence="8">
    <location>
        <begin position="128"/>
        <end position="152"/>
    </location>
</feature>
<feature type="transmembrane region" description="Helical" evidence="8">
    <location>
        <begin position="305"/>
        <end position="325"/>
    </location>
</feature>
<feature type="compositionally biased region" description="Low complexity" evidence="7">
    <location>
        <begin position="573"/>
        <end position="582"/>
    </location>
</feature>
<feature type="region of interest" description="Disordered" evidence="7">
    <location>
        <begin position="1739"/>
        <end position="1771"/>
    </location>
</feature>
<keyword evidence="8" id="KW-0812">Transmembrane</keyword>
<evidence type="ECO:0000313" key="11">
    <source>
        <dbReference type="Proteomes" id="UP000650467"/>
    </source>
</evidence>
<reference evidence="10" key="1">
    <citation type="journal article" date="2020" name="bioRxiv">
        <title>Comparative genomics of Chlamydomonas.</title>
        <authorList>
            <person name="Craig R.J."/>
            <person name="Hasan A.R."/>
            <person name="Ness R.W."/>
            <person name="Keightley P.D."/>
        </authorList>
    </citation>
    <scope>NUCLEOTIDE SEQUENCE</scope>
    <source>
        <strain evidence="10">SAG 7.73</strain>
    </source>
</reference>
<dbReference type="PANTHER" id="PTHR31600:SF2">
    <property type="entry name" value="GAMETE ENRICHED GENE 10 PROTEIN-RELATED"/>
    <property type="match status" value="1"/>
</dbReference>
<dbReference type="GO" id="GO:0009881">
    <property type="term" value="F:photoreceptor activity"/>
    <property type="evidence" value="ECO:0007669"/>
    <property type="project" value="UniProtKB-KW"/>
</dbReference>
<protein>
    <recommendedName>
        <fullName evidence="9">PAS domain-containing protein</fullName>
    </recommendedName>
</protein>
<feature type="compositionally biased region" description="Gly residues" evidence="7">
    <location>
        <begin position="1332"/>
        <end position="1344"/>
    </location>
</feature>
<feature type="region of interest" description="Disordered" evidence="7">
    <location>
        <begin position="1681"/>
        <end position="1716"/>
    </location>
</feature>
<dbReference type="Gene3D" id="3.30.450.20">
    <property type="entry name" value="PAS domain"/>
    <property type="match status" value="1"/>
</dbReference>
<organism evidence="10 11">
    <name type="scientific">Chlamydomonas incerta</name>
    <dbReference type="NCBI Taxonomy" id="51695"/>
    <lineage>
        <taxon>Eukaryota</taxon>
        <taxon>Viridiplantae</taxon>
        <taxon>Chlorophyta</taxon>
        <taxon>core chlorophytes</taxon>
        <taxon>Chlorophyceae</taxon>
        <taxon>CS clade</taxon>
        <taxon>Chlamydomonadales</taxon>
        <taxon>Chlamydomonadaceae</taxon>
        <taxon>Chlamydomonas</taxon>
    </lineage>
</organism>
<dbReference type="InterPro" id="IPR000014">
    <property type="entry name" value="PAS"/>
</dbReference>
<feature type="compositionally biased region" description="Gly residues" evidence="7">
    <location>
        <begin position="1683"/>
        <end position="1692"/>
    </location>
</feature>
<evidence type="ECO:0000256" key="2">
    <source>
        <dbReference type="ARBA" id="ARBA00022606"/>
    </source>
</evidence>
<feature type="region of interest" description="Disordered" evidence="7">
    <location>
        <begin position="783"/>
        <end position="810"/>
    </location>
</feature>
<keyword evidence="4" id="KW-0547">Nucleotide-binding</keyword>
<dbReference type="InterPro" id="IPR057352">
    <property type="entry name" value="TPR_TmcB/C"/>
</dbReference>
<sequence>MKMQTRPGLEGAVFGVLFTLSQEKNTQDILYHWILLKILLDVWQVYTQILTPQYGWDIDPDSMLWKGVSVLSFGWLADIGYGWYVGLLYTLATLLCLNLALCGWVAVSFRNQKFDYVWPIKMVRGFSYVFLQVFDITSLNFLQLGISCNYTAPASSGLFLMMQLFPDYSCSALPQLAQAVVSGVLLGVFVLVAMLVNMSEVEVNPTSKSPQALGHSGAEVTAFFIKVLMTLVSTFIGGWPKVASAAYLLLAFWLAWCYLRWAPHLVGWVHDLKSGCAVAMVGVAALQVAVVALPDSAVDTRHTLTLIMGIGLVPLFVAGSLLSWWRRAWFTSAALKAFRSTDPEKVKPQDIFGFYDPRDVEIAARSCRVWADRYQLDKAAVTRAQELIKAGVARFPGSSYVNLVYANFLLDVLGFSQTGGKQLEAARKLDPGPMCRFMLFVRQQQATQKAASSTVGKGGSMDLLGYVEYQRKQRMVLRHHKDALQAMANFWRILGYSSSVSFRSLSRSLEEIDTSVKQAEAAYRAVLEMYGNSPRLVRLYARFLETVKQDPWGAAEYSAHADRIEQNRDTDGDGPTLPDGTPIGRMDEVDKGVLVVNAFGDIQMVNKKLMSMFGYRKGDLDGKNVTVVMAGHDAKRHPGLLRRYIDAGSLAPPEFRRPVLAMHKDRVALTVQLDVSRASGMGEDSVFIALLETAPQEPGVGRLWATPEGLIVCCDAGFVTCFGLYPTDVVGTQLRSLLRAHASSAAAAAASRAAGLGGEEDGWSASKALSDAQKLVQRLISEAEAEPDSPTSAADVSHRGPKPSGSGAVGKADHRCFVRHKYDEAREVCVTVTMDPSRTILEFVLRLVSTEPQLLMVVEKRGGIKHMSGDLAKLLGASAGADEAAIGGGGGGMGSGGLEGLGAAAESAALRNLDDFLPAPWRYLHSRHLAKPIGTGIPASAIIQMGGGAPGAAGAGAAATSGAPALLSGMWGCHGGRTAAAEDTAVSVGGPAAGGPVFRPTMRLVGLHGRPVFVRVAVHSREEGGEPLHVVRMARSSLDLAIAERRVRVRVSEAGTVVDEAEAVAAAATLEAETDVVEGEAGAGVAIERPTTAAAAAKAMGEELEALFGFTKEQLVGFHLWDFITLQPCPESELLLATAGATSGAGPTVPRNSIAAARRAAAATVLATAASTANGSRSSALRQRLESGAGTGGISSKVGAAADGDLLEKAASVVYGEMGGADEDAAAAVADLAAGATDAAADGGASPFGTATGCYGSEPPADFNMRTFDAMITMALQFPGVSWRVAVVAPAAVAEAEAMGNASRAAAHLARNTRQAVLRLDVAVPRVRVRPRGGGSADSAGGGVSSPRAQQLTPALAPGRLVVHVELWAAESLTGVLELDPRGRVAGLAEESGVRPAGLIFGQPSGSILGSELSQVVSMPAGYTPMTLLTGDVGGNAAKKSALKSNKQQQAAAEKEAAVKVGPVHYLPGWHRDGRPLLLAVQMVGKPLPPGGAPATTGTAGAAAAAGALTAIIRLAPAGAQPSVLPPMMAAAAAGDAALAAGEPNAGARSLSGVAAVAGPRRTMAANAPPGSWSPINGFGGAVNAAATVPAGVQQARLTRDLIQMAPAGLSGPSPLSRMGREVAAAEGLAVIGSPSSPPVPPSGNPAAAGNVGAATLPAVPPPALAVLSAGHLPVPEITTRGSGPGVIGGGNSARPLAARSSKAREGAPGEALLPGSGGTDWAGLVLDSAEEYERRVLGGSAGVDGGGDPISPPRSPASLPGALTDGDEVSTTLKSPLGAATVAVAAAKVSNAAIGAVLPKEPSNKISKWVTSNGEYYQNTVRSAAGIGGVEEEGDEDGSDGDDGSSAGASGSAGDGGSDRRGSGDGAASRRHPNGNEPAAVARLDLAGPGVTEDEGKGGKGAGARQGMSMVVDNSDNRSDGGESATSGVSGTSGLSDGDGTGDFKRGKRYKKLIKLIDSPEGKKRLRKFKLLVAAVIFTCMAVHVLCFALIMDAIHWQNDALQTLTDMGDGQRYLQQCAVYMRALGQAYRGKGSNNTYVEANAPFFASEMYRYLNLYNDMNNRILLNSRHQSITLLFYTEQLTVWTGNNTFTGEEMFTNVTTWDLLTRLLVAALTVYQKHEEWQAKDIYPADTFEGQFVFRSAQQLAKGSQAVWGALQNHAEGHTQRVNDLQLIFLAIEGFLVSSCTAACLIYLLRMASEQRYKLYDTFLAIPIGLTRALASQTTHLLDDDESDDDDDEDVAATGKANDLVAREDHGSADGEGAALPVKRRANFDNPNSRGAAGAARRGNMATHAAAGYADFEHNAKDGGNLKRAKSTGFSDDDAGRGHLPGMQQSSKRFSSPGGNAIGRDGAGGWLSALKAKLFGRSNAVRDSSAPARRSLERNSRVSIAMLAIAMTYSILIITFYSVGYILTLTTAQNVAMVAVAQRNMERTCKAVFFSQELLAQENPLFVHRYIGDIRNVSVGLRDAYYTMRMGVDASRVAGPNVEQFPGVVSHGLAKESPEQFQLFFGTGDCQRLLEPCEGPTYRYYEVTHGGVEALVFQMILSLGNLADAALGAHQRAIAAAAVAAGMSVEVVTANTNNGGGINEVLNAISAANTTSVAAGGPQLRLLTPAEVGMPGHDSREWDFIWNAGFKDAIDGVHRITTVAIADINKNFSEVVIMHVVLFVLLVLVFAVFVFGLLMPMLRRMHKEKRRITEMLSQLPTEVDVMKLITLAITGPANANVKSWKGNGGGGANSGARGDGGGALTRRQDNLEPGATSGRAAEGSSAVPNKGAADSKAWKELLTRGASIKSGASFTSPKRA</sequence>
<keyword evidence="1" id="KW-0157">Chromophore</keyword>
<feature type="transmembrane region" description="Helical" evidence="8">
    <location>
        <begin position="245"/>
        <end position="262"/>
    </location>
</feature>
<keyword evidence="6" id="KW-0067">ATP-binding</keyword>
<dbReference type="Proteomes" id="UP000650467">
    <property type="component" value="Unassembled WGS sequence"/>
</dbReference>
<dbReference type="NCBIfam" id="TIGR00229">
    <property type="entry name" value="sensory_box"/>
    <property type="match status" value="1"/>
</dbReference>
<dbReference type="FunFam" id="3.30.450.20:FF:000060">
    <property type="entry name" value="Sensor protein FixL"/>
    <property type="match status" value="1"/>
</dbReference>
<feature type="transmembrane region" description="Helical" evidence="8">
    <location>
        <begin position="172"/>
        <end position="196"/>
    </location>
</feature>
<dbReference type="OrthoDB" id="539007at2759"/>
<accession>A0A835SQ62</accession>
<evidence type="ECO:0000256" key="4">
    <source>
        <dbReference type="ARBA" id="ARBA00022741"/>
    </source>
</evidence>
<dbReference type="InterPro" id="IPR052994">
    <property type="entry name" value="Tiny_macrocysts_regulators"/>
</dbReference>
<keyword evidence="5" id="KW-0418">Kinase</keyword>
<keyword evidence="8" id="KW-0472">Membrane</keyword>
<name>A0A835SQ62_CHLIN</name>
<keyword evidence="8" id="KW-1133">Transmembrane helix</keyword>
<dbReference type="GO" id="GO:0016301">
    <property type="term" value="F:kinase activity"/>
    <property type="evidence" value="ECO:0007669"/>
    <property type="project" value="UniProtKB-KW"/>
</dbReference>
<feature type="transmembrane region" description="Helical" evidence="8">
    <location>
        <begin position="274"/>
        <end position="293"/>
    </location>
</feature>
<dbReference type="CDD" id="cd00130">
    <property type="entry name" value="PAS"/>
    <property type="match status" value="1"/>
</dbReference>
<feature type="domain" description="PAS" evidence="9">
    <location>
        <begin position="586"/>
        <end position="648"/>
    </location>
</feature>
<dbReference type="EMBL" id="JAEHOC010000049">
    <property type="protein sequence ID" value="KAG2426214.1"/>
    <property type="molecule type" value="Genomic_DNA"/>
</dbReference>
<feature type="transmembrane region" description="Helical" evidence="8">
    <location>
        <begin position="81"/>
        <end position="107"/>
    </location>
</feature>
<feature type="compositionally biased region" description="Acidic residues" evidence="7">
    <location>
        <begin position="1831"/>
        <end position="1844"/>
    </location>
</feature>
<feature type="transmembrane region" description="Helical" evidence="8">
    <location>
        <begin position="2174"/>
        <end position="2196"/>
    </location>
</feature>
<feature type="transmembrane region" description="Helical" evidence="8">
    <location>
        <begin position="1972"/>
        <end position="1993"/>
    </location>
</feature>
<dbReference type="Pfam" id="PF13426">
    <property type="entry name" value="PAS_9"/>
    <property type="match status" value="1"/>
</dbReference>
<feature type="transmembrane region" description="Helical" evidence="8">
    <location>
        <begin position="2389"/>
        <end position="2414"/>
    </location>
</feature>
<feature type="compositionally biased region" description="Gly residues" evidence="7">
    <location>
        <begin position="1740"/>
        <end position="1749"/>
    </location>
</feature>
<feature type="compositionally biased region" description="Low complexity" evidence="7">
    <location>
        <begin position="1923"/>
        <end position="1939"/>
    </location>
</feature>
<feature type="compositionally biased region" description="Low complexity" evidence="7">
    <location>
        <begin position="2281"/>
        <end position="2290"/>
    </location>
</feature>
<dbReference type="PANTHER" id="PTHR31600">
    <property type="entry name" value="TINY MACROCYSTS PROTEIN B-RELATED"/>
    <property type="match status" value="1"/>
</dbReference>
<feature type="region of interest" description="Disordered" evidence="7">
    <location>
        <begin position="561"/>
        <end position="585"/>
    </location>
</feature>
<keyword evidence="2" id="KW-0716">Sensory transduction</keyword>
<dbReference type="Pfam" id="PF25474">
    <property type="entry name" value="TPR_TmcB"/>
    <property type="match status" value="1"/>
</dbReference>
<dbReference type="GO" id="GO:0005524">
    <property type="term" value="F:ATP binding"/>
    <property type="evidence" value="ECO:0007669"/>
    <property type="project" value="UniProtKB-KW"/>
</dbReference>
<evidence type="ECO:0000256" key="3">
    <source>
        <dbReference type="ARBA" id="ARBA00022679"/>
    </source>
</evidence>
<comment type="caution">
    <text evidence="10">The sequence shown here is derived from an EMBL/GenBank/DDBJ whole genome shotgun (WGS) entry which is preliminary data.</text>
</comment>
<feature type="region of interest" description="Disordered" evidence="7">
    <location>
        <begin position="2249"/>
        <end position="2290"/>
    </location>
</feature>
<proteinExistence type="predicted"/>
<gene>
    <name evidence="10" type="ORF">HXX76_013195</name>
</gene>
<keyword evidence="1" id="KW-0600">Photoreceptor protein</keyword>
<feature type="transmembrane region" description="Helical" evidence="8">
    <location>
        <begin position="2663"/>
        <end position="2689"/>
    </location>
</feature>
<evidence type="ECO:0000256" key="6">
    <source>
        <dbReference type="ARBA" id="ARBA00022840"/>
    </source>
</evidence>
<feature type="compositionally biased region" description="Gly residues" evidence="7">
    <location>
        <begin position="2733"/>
        <end position="2750"/>
    </location>
</feature>
<evidence type="ECO:0000259" key="9">
    <source>
        <dbReference type="PROSITE" id="PS50112"/>
    </source>
</evidence>
<feature type="compositionally biased region" description="Basic and acidic residues" evidence="7">
    <location>
        <begin position="561"/>
        <end position="571"/>
    </location>
</feature>
<dbReference type="SUPFAM" id="SSF55785">
    <property type="entry name" value="PYP-like sensor domain (PAS domain)"/>
    <property type="match status" value="1"/>
</dbReference>
<keyword evidence="3" id="KW-0808">Transferase</keyword>
<keyword evidence="1" id="KW-0675">Receptor</keyword>
<evidence type="ECO:0000313" key="10">
    <source>
        <dbReference type="EMBL" id="KAG2426214.1"/>
    </source>
</evidence>
<feature type="region of interest" description="Disordered" evidence="7">
    <location>
        <begin position="2731"/>
        <end position="2780"/>
    </location>
</feature>
<dbReference type="PROSITE" id="PS50112">
    <property type="entry name" value="PAS"/>
    <property type="match status" value="1"/>
</dbReference>
<feature type="region of interest" description="Disordered" evidence="7">
    <location>
        <begin position="2309"/>
        <end position="2346"/>
    </location>
</feature>
<evidence type="ECO:0000256" key="5">
    <source>
        <dbReference type="ARBA" id="ARBA00022777"/>
    </source>
</evidence>
<feature type="transmembrane region" description="Helical" evidence="8">
    <location>
        <begin position="29"/>
        <end position="46"/>
    </location>
</feature>
<feature type="region of interest" description="Disordered" evidence="7">
    <location>
        <begin position="1329"/>
        <end position="1350"/>
    </location>
</feature>